<dbReference type="AlphaFoldDB" id="A0A2S7X166"/>
<name>A0A2S7X166_9GAMM</name>
<sequence>MHSSKRVMQALCTRALVNINRATMKKVIILMSLIISSTAFSNEILSIDKSISMTIDYEGDMILKSKILLEPDVLTDSYFANLDMRTFPLECDGKKHEAMGIKSDEAGDSYLIMMSDHCVNESTKELKVNINNSVKEFIL</sequence>
<protein>
    <submittedName>
        <fullName evidence="1">Uncharacterized protein</fullName>
    </submittedName>
</protein>
<dbReference type="Proteomes" id="UP000239273">
    <property type="component" value="Unassembled WGS sequence"/>
</dbReference>
<evidence type="ECO:0000313" key="1">
    <source>
        <dbReference type="EMBL" id="PQJ83515.1"/>
    </source>
</evidence>
<gene>
    <name evidence="1" type="ORF">BTO23_21000</name>
</gene>
<accession>A0A2S7X166</accession>
<dbReference type="EMBL" id="MSCP01000007">
    <property type="protein sequence ID" value="PQJ83515.1"/>
    <property type="molecule type" value="Genomic_DNA"/>
</dbReference>
<organism evidence="1 2">
    <name type="scientific">Aliivibrio sifiae</name>
    <dbReference type="NCBI Taxonomy" id="566293"/>
    <lineage>
        <taxon>Bacteria</taxon>
        <taxon>Pseudomonadati</taxon>
        <taxon>Pseudomonadota</taxon>
        <taxon>Gammaproteobacteria</taxon>
        <taxon>Vibrionales</taxon>
        <taxon>Vibrionaceae</taxon>
        <taxon>Aliivibrio</taxon>
    </lineage>
</organism>
<reference evidence="1 2" key="1">
    <citation type="submission" date="2016-12" db="EMBL/GenBank/DDBJ databases">
        <title>Diversity of luminous bacteria.</title>
        <authorList>
            <person name="Yoshizawa S."/>
            <person name="Kogure K."/>
        </authorList>
    </citation>
    <scope>NUCLEOTIDE SEQUENCE [LARGE SCALE GENOMIC DNA]</scope>
    <source>
        <strain evidence="1 2">NBRC 105001</strain>
    </source>
</reference>
<proteinExistence type="predicted"/>
<evidence type="ECO:0000313" key="2">
    <source>
        <dbReference type="Proteomes" id="UP000239273"/>
    </source>
</evidence>
<comment type="caution">
    <text evidence="1">The sequence shown here is derived from an EMBL/GenBank/DDBJ whole genome shotgun (WGS) entry which is preliminary data.</text>
</comment>